<proteinExistence type="predicted"/>
<reference evidence="4" key="1">
    <citation type="journal article" date="2020" name="mSystems">
        <title>Genome- and Community-Level Interaction Insights into Carbon Utilization and Element Cycling Functions of Hydrothermarchaeota in Hydrothermal Sediment.</title>
        <authorList>
            <person name="Zhou Z."/>
            <person name="Liu Y."/>
            <person name="Xu W."/>
            <person name="Pan J."/>
            <person name="Luo Z.H."/>
            <person name="Li M."/>
        </authorList>
    </citation>
    <scope>NUCLEOTIDE SEQUENCE [LARGE SCALE GENOMIC DNA]</scope>
    <source>
        <strain evidence="4">SpSt-456</strain>
    </source>
</reference>
<dbReference type="GO" id="GO:0016491">
    <property type="term" value="F:oxidoreductase activity"/>
    <property type="evidence" value="ECO:0007669"/>
    <property type="project" value="InterPro"/>
</dbReference>
<dbReference type="PANTHER" id="PTHR43513:SF1">
    <property type="entry name" value="ANAEROBIC SULFITE REDUCTASE SUBUNIT B"/>
    <property type="match status" value="1"/>
</dbReference>
<comment type="caution">
    <text evidence="4">The sequence shown here is derived from an EMBL/GenBank/DDBJ whole genome shotgun (WGS) entry which is preliminary data.</text>
</comment>
<feature type="region of interest" description="Disordered" evidence="2">
    <location>
        <begin position="1"/>
        <end position="28"/>
    </location>
</feature>
<feature type="binding site" evidence="1">
    <location>
        <position position="285"/>
    </location>
    <ligand>
        <name>[2Fe-2S] cluster</name>
        <dbReference type="ChEBI" id="CHEBI:190135"/>
    </ligand>
</feature>
<evidence type="ECO:0000256" key="1">
    <source>
        <dbReference type="PIRSR" id="PIRSR006816-2"/>
    </source>
</evidence>
<dbReference type="EMBL" id="DSTK01000004">
    <property type="protein sequence ID" value="HFK95754.1"/>
    <property type="molecule type" value="Genomic_DNA"/>
</dbReference>
<dbReference type="GO" id="GO:0046872">
    <property type="term" value="F:metal ion binding"/>
    <property type="evidence" value="ECO:0007669"/>
    <property type="project" value="UniProtKB-KW"/>
</dbReference>
<dbReference type="InterPro" id="IPR019480">
    <property type="entry name" value="Dihydroorotate_DH_Fe-S-bd"/>
</dbReference>
<dbReference type="SUPFAM" id="SSF52343">
    <property type="entry name" value="Ferredoxin reductase-like, C-terminal NADP-linked domain"/>
    <property type="match status" value="1"/>
</dbReference>
<dbReference type="InterPro" id="IPR001433">
    <property type="entry name" value="OxRdtase_FAD/NAD-bd"/>
</dbReference>
<keyword evidence="1" id="KW-0411">Iron-sulfur</keyword>
<dbReference type="InterPro" id="IPR001709">
    <property type="entry name" value="Flavoprot_Pyr_Nucl_cyt_Rdtase"/>
</dbReference>
<evidence type="ECO:0000259" key="3">
    <source>
        <dbReference type="PROSITE" id="PS51384"/>
    </source>
</evidence>
<dbReference type="CDD" id="cd06221">
    <property type="entry name" value="sulfite_reductase_like"/>
    <property type="match status" value="1"/>
</dbReference>
<dbReference type="PRINTS" id="PR00406">
    <property type="entry name" value="CYTB5RDTASE"/>
</dbReference>
<dbReference type="PANTHER" id="PTHR43513">
    <property type="entry name" value="DIHYDROOROTATE DEHYDROGENASE B (NAD(+)), ELECTRON TRANSFER SUBUNIT"/>
    <property type="match status" value="1"/>
</dbReference>
<feature type="binding site" evidence="1">
    <location>
        <position position="296"/>
    </location>
    <ligand>
        <name>[2Fe-2S] cluster</name>
        <dbReference type="ChEBI" id="CHEBI:190135"/>
    </ligand>
</feature>
<dbReference type="PIRSF" id="PIRSF006816">
    <property type="entry name" value="Cyc3_hyd_g"/>
    <property type="match status" value="1"/>
</dbReference>
<dbReference type="InterPro" id="IPR017938">
    <property type="entry name" value="Riboflavin_synthase-like_b-brl"/>
</dbReference>
<organism evidence="4">
    <name type="scientific">Desulfacinum infernum</name>
    <dbReference type="NCBI Taxonomy" id="35837"/>
    <lineage>
        <taxon>Bacteria</taxon>
        <taxon>Pseudomonadati</taxon>
        <taxon>Thermodesulfobacteriota</taxon>
        <taxon>Syntrophobacteria</taxon>
        <taxon>Syntrophobacterales</taxon>
        <taxon>Syntrophobacteraceae</taxon>
        <taxon>Desulfacinum</taxon>
    </lineage>
</organism>
<dbReference type="Pfam" id="PF00175">
    <property type="entry name" value="NAD_binding_1"/>
    <property type="match status" value="1"/>
</dbReference>
<comment type="cofactor">
    <cofactor evidence="1">
        <name>[2Fe-2S] cluster</name>
        <dbReference type="ChEBI" id="CHEBI:190135"/>
    </cofactor>
    <text evidence="1">Binds 1 [2Fe-2S] cluster per subunit.</text>
</comment>
<dbReference type="PROSITE" id="PS51384">
    <property type="entry name" value="FAD_FR"/>
    <property type="match status" value="1"/>
</dbReference>
<dbReference type="AlphaFoldDB" id="A0A832EHT6"/>
<dbReference type="Gene3D" id="2.40.30.10">
    <property type="entry name" value="Translation factors"/>
    <property type="match status" value="1"/>
</dbReference>
<sequence length="316" mass="35463">MRRVRALHHVVSGRDRPDAGTGSPFRHEDRPMSYDLSVPFEATVRWIKKETRDTATYALQINARDIARGYAFRPGQFNMLCVPGIGEAPISISSAPSDHEILHTVRVAGDVTTHLSRLSPGDVIGMRGPFGNSWPLEEVEDRDLLIIAGGLGIAPLRSVIRHILSEGRRKKSPACSLPGRKFILYGAKTPKDIVFRDEFPRYRDTFQVWLTVDKADPEETWKGEVGLIPTLMKNVSFNPLKSIVFMCGPEVMMHILAKDLTARGIPAEKIFLSMERNMNCGMGFCGHCLFGPVFVCKDGPIFRLSRIAEFWDIREI</sequence>
<feature type="binding site" evidence="1">
    <location>
        <position position="280"/>
    </location>
    <ligand>
        <name>[2Fe-2S] cluster</name>
        <dbReference type="ChEBI" id="CHEBI:190135"/>
    </ligand>
</feature>
<dbReference type="InterPro" id="IPR050353">
    <property type="entry name" value="PyrK_electron_transfer"/>
</dbReference>
<dbReference type="InterPro" id="IPR017927">
    <property type="entry name" value="FAD-bd_FR_type"/>
</dbReference>
<evidence type="ECO:0000256" key="2">
    <source>
        <dbReference type="SAM" id="MobiDB-lite"/>
    </source>
</evidence>
<dbReference type="InterPro" id="IPR012165">
    <property type="entry name" value="Cyt_c3_hydrogenase_gsu"/>
</dbReference>
<dbReference type="PRINTS" id="PR00371">
    <property type="entry name" value="FPNCR"/>
</dbReference>
<dbReference type="Gene3D" id="3.40.50.80">
    <property type="entry name" value="Nucleotide-binding domain of ferredoxin-NADP reductase (FNR) module"/>
    <property type="match status" value="1"/>
</dbReference>
<dbReference type="GO" id="GO:0006221">
    <property type="term" value="P:pyrimidine nucleotide biosynthetic process"/>
    <property type="evidence" value="ECO:0007669"/>
    <property type="project" value="InterPro"/>
</dbReference>
<dbReference type="GO" id="GO:0050660">
    <property type="term" value="F:flavin adenine dinucleotide binding"/>
    <property type="evidence" value="ECO:0007669"/>
    <property type="project" value="InterPro"/>
</dbReference>
<dbReference type="GO" id="GO:0051537">
    <property type="term" value="F:2 iron, 2 sulfur cluster binding"/>
    <property type="evidence" value="ECO:0007669"/>
    <property type="project" value="UniProtKB-KW"/>
</dbReference>
<name>A0A832EHT6_9BACT</name>
<feature type="binding site" evidence="1">
    <location>
        <position position="288"/>
    </location>
    <ligand>
        <name>[2Fe-2S] cluster</name>
        <dbReference type="ChEBI" id="CHEBI:190135"/>
    </ligand>
</feature>
<keyword evidence="1" id="KW-0408">Iron</keyword>
<feature type="domain" description="FAD-binding FR-type" evidence="3">
    <location>
        <begin position="37"/>
        <end position="136"/>
    </location>
</feature>
<dbReference type="SUPFAM" id="SSF63380">
    <property type="entry name" value="Riboflavin synthase domain-like"/>
    <property type="match status" value="1"/>
</dbReference>
<gene>
    <name evidence="4" type="ORF">ENS06_00335</name>
</gene>
<evidence type="ECO:0000313" key="4">
    <source>
        <dbReference type="EMBL" id="HFK95754.1"/>
    </source>
</evidence>
<dbReference type="InterPro" id="IPR039261">
    <property type="entry name" value="FNR_nucleotide-bd"/>
</dbReference>
<accession>A0A832EHT6</accession>
<dbReference type="Pfam" id="PF10418">
    <property type="entry name" value="DHODB_Fe-S_bind"/>
    <property type="match status" value="1"/>
</dbReference>
<keyword evidence="1" id="KW-0479">Metal-binding</keyword>
<keyword evidence="1" id="KW-0001">2Fe-2S</keyword>
<protein>
    <submittedName>
        <fullName evidence="4">Ni/Fe hydrogenase subunit gamma</fullName>
    </submittedName>
</protein>